<dbReference type="GO" id="GO:0006891">
    <property type="term" value="P:intra-Golgi vesicle-mediated transport"/>
    <property type="evidence" value="ECO:0007669"/>
    <property type="project" value="InterPro"/>
</dbReference>
<dbReference type="Proteomes" id="UP000023152">
    <property type="component" value="Unassembled WGS sequence"/>
</dbReference>
<organism evidence="2 3">
    <name type="scientific">Reticulomyxa filosa</name>
    <dbReference type="NCBI Taxonomy" id="46433"/>
    <lineage>
        <taxon>Eukaryota</taxon>
        <taxon>Sar</taxon>
        <taxon>Rhizaria</taxon>
        <taxon>Retaria</taxon>
        <taxon>Foraminifera</taxon>
        <taxon>Monothalamids</taxon>
        <taxon>Reticulomyxidae</taxon>
        <taxon>Reticulomyxa</taxon>
    </lineage>
</organism>
<accession>X6P9X1</accession>
<keyword evidence="3" id="KW-1185">Reference proteome</keyword>
<dbReference type="PANTHER" id="PTHR13228:SF3">
    <property type="entry name" value="CONSERVED OLIGOMERIC GOLGI COMPLEX SUBUNIT 5"/>
    <property type="match status" value="1"/>
</dbReference>
<evidence type="ECO:0000259" key="1">
    <source>
        <dbReference type="Pfam" id="PF20649"/>
    </source>
</evidence>
<feature type="domain" description="Conserved oligomeric Golgi complex subunit 5 helical" evidence="1">
    <location>
        <begin position="166"/>
        <end position="233"/>
    </location>
</feature>
<sequence>MYPTEQDWKKSTLTDLVTADSTKEAEDTVDWDTASNELFAQFLANKDGIIIAEAMKGQLKSLETLENTVKKIDESIRAQVVGQNKELLSQSHEVSHLKESLKGVRERCTQLTTMEETSTYLRALLRLMKLQAQMKAHMREDKDMKRAALCVAEMQLIIDSSSLPLLSQIEIVQDISTYAKSACQSIRDLAKHRLITALKTLNQAEMATNLQIMCNLGRSEMNQILVDMTNSLHMQC</sequence>
<proteinExistence type="predicted"/>
<evidence type="ECO:0000313" key="2">
    <source>
        <dbReference type="EMBL" id="ETO34976.1"/>
    </source>
</evidence>
<dbReference type="Pfam" id="PF20649">
    <property type="entry name" value="COG5_C"/>
    <property type="match status" value="1"/>
</dbReference>
<dbReference type="AlphaFoldDB" id="X6P9X1"/>
<gene>
    <name evidence="2" type="ORF">RFI_02098</name>
</gene>
<dbReference type="GO" id="GO:0017119">
    <property type="term" value="C:Golgi transport complex"/>
    <property type="evidence" value="ECO:0007669"/>
    <property type="project" value="InterPro"/>
</dbReference>
<comment type="caution">
    <text evidence="2">The sequence shown here is derived from an EMBL/GenBank/DDBJ whole genome shotgun (WGS) entry which is preliminary data.</text>
</comment>
<feature type="non-terminal residue" evidence="2">
    <location>
        <position position="236"/>
    </location>
</feature>
<dbReference type="PANTHER" id="PTHR13228">
    <property type="entry name" value="CONSERVED OLIGOMERIC GOLGI COMPLEX COMPONENT 5"/>
    <property type="match status" value="1"/>
</dbReference>
<dbReference type="InterPro" id="IPR048485">
    <property type="entry name" value="COG5_helical"/>
</dbReference>
<protein>
    <recommendedName>
        <fullName evidence="1">Conserved oligomeric Golgi complex subunit 5 helical domain-containing protein</fullName>
    </recommendedName>
</protein>
<reference evidence="2 3" key="1">
    <citation type="journal article" date="2013" name="Curr. Biol.">
        <title>The Genome of the Foraminiferan Reticulomyxa filosa.</title>
        <authorList>
            <person name="Glockner G."/>
            <person name="Hulsmann N."/>
            <person name="Schleicher M."/>
            <person name="Noegel A.A."/>
            <person name="Eichinger L."/>
            <person name="Gallinger C."/>
            <person name="Pawlowski J."/>
            <person name="Sierra R."/>
            <person name="Euteneuer U."/>
            <person name="Pillet L."/>
            <person name="Moustafa A."/>
            <person name="Platzer M."/>
            <person name="Groth M."/>
            <person name="Szafranski K."/>
            <person name="Schliwa M."/>
        </authorList>
    </citation>
    <scope>NUCLEOTIDE SEQUENCE [LARGE SCALE GENOMIC DNA]</scope>
</reference>
<name>X6P9X1_RETFI</name>
<dbReference type="EMBL" id="ASPP01002073">
    <property type="protein sequence ID" value="ETO34976.1"/>
    <property type="molecule type" value="Genomic_DNA"/>
</dbReference>
<evidence type="ECO:0000313" key="3">
    <source>
        <dbReference type="Proteomes" id="UP000023152"/>
    </source>
</evidence>
<dbReference type="InterPro" id="IPR019465">
    <property type="entry name" value="Cog5"/>
</dbReference>